<comment type="caution">
    <text evidence="1">The sequence shown here is derived from an EMBL/GenBank/DDBJ whole genome shotgun (WGS) entry which is preliminary data.</text>
</comment>
<dbReference type="SUPFAM" id="SSF56672">
    <property type="entry name" value="DNA/RNA polymerases"/>
    <property type="match status" value="1"/>
</dbReference>
<dbReference type="Pfam" id="PF00078">
    <property type="entry name" value="RVT_1"/>
    <property type="match status" value="1"/>
</dbReference>
<dbReference type="InterPro" id="IPR043502">
    <property type="entry name" value="DNA/RNA_pol_sf"/>
</dbReference>
<dbReference type="InterPro" id="IPR000477">
    <property type="entry name" value="RT_dom"/>
</dbReference>
<proteinExistence type="predicted"/>
<keyword evidence="2" id="KW-1185">Reference proteome</keyword>
<name>A0A6S7K118_PARCT</name>
<evidence type="ECO:0000313" key="1">
    <source>
        <dbReference type="EMBL" id="CAB4037927.1"/>
    </source>
</evidence>
<protein>
    <submittedName>
        <fullName evidence="1">Uncharacterized protein</fullName>
    </submittedName>
</protein>
<dbReference type="PROSITE" id="PS50878">
    <property type="entry name" value="RT_POL"/>
    <property type="match status" value="1"/>
</dbReference>
<accession>A0A6S7K118</accession>
<feature type="non-terminal residue" evidence="1">
    <location>
        <position position="465"/>
    </location>
</feature>
<dbReference type="EMBL" id="CACRXK020023619">
    <property type="protein sequence ID" value="CAB4037927.1"/>
    <property type="molecule type" value="Genomic_DNA"/>
</dbReference>
<dbReference type="AlphaFoldDB" id="A0A6S7K118"/>
<reference evidence="1" key="1">
    <citation type="submission" date="2020-04" db="EMBL/GenBank/DDBJ databases">
        <authorList>
            <person name="Alioto T."/>
            <person name="Alioto T."/>
            <person name="Gomez Garrido J."/>
        </authorList>
    </citation>
    <scope>NUCLEOTIDE SEQUENCE</scope>
    <source>
        <strain evidence="1">A484AB</strain>
    </source>
</reference>
<dbReference type="PANTHER" id="PTHR33332">
    <property type="entry name" value="REVERSE TRANSCRIPTASE DOMAIN-CONTAINING PROTEIN"/>
    <property type="match status" value="1"/>
</dbReference>
<organism evidence="1 2">
    <name type="scientific">Paramuricea clavata</name>
    <name type="common">Red gorgonian</name>
    <name type="synonym">Violescent sea-whip</name>
    <dbReference type="NCBI Taxonomy" id="317549"/>
    <lineage>
        <taxon>Eukaryota</taxon>
        <taxon>Metazoa</taxon>
        <taxon>Cnidaria</taxon>
        <taxon>Anthozoa</taxon>
        <taxon>Octocorallia</taxon>
        <taxon>Malacalcyonacea</taxon>
        <taxon>Plexauridae</taxon>
        <taxon>Paramuricea</taxon>
    </lineage>
</organism>
<dbReference type="OrthoDB" id="6513731at2759"/>
<dbReference type="Proteomes" id="UP001152795">
    <property type="component" value="Unassembled WGS sequence"/>
</dbReference>
<gene>
    <name evidence="1" type="ORF">PACLA_8A086339</name>
</gene>
<evidence type="ECO:0000313" key="2">
    <source>
        <dbReference type="Proteomes" id="UP001152795"/>
    </source>
</evidence>
<sequence length="465" mass="52999">MTRKVRSEYAPWITENIKRHIYHRDFLKKKAVKTGSSNLHDAYKRARNDLNRLIEKTKTEYFTSIINNTAKNPKEMWKTINKITNKKSKTTNITKIVVDDKVIEEPEVIVNTFNNFFNEIGTTLAQKLPESTRTPESYIKPENDSTFELQNVTEVEVFGIVSALSSSKATGYDRISPKLLKDSAGVITSSLTQIFNQSLLTGVFPDDFKVAIISPIFKSESKLECNNYRPISVLSVVAKVFEKLISNQLSTFLETRGILTQQQAGFRKKNSTETSLLNSTNKWFINMDKGYLNGVIFLDLKKAFDCVNHDILIRKLKLYGCSENTLCWFKSYLTNRRQMCKIGRTISQERVIRCGVPQGSTLGPLLFLLYVNDLPSCLSHSIASMFADDTNLTTSGKSIEDIQNQLNSDLENIHTWLLTNKLTLNKEKTEYMIISSRQRLAKIDDDPKISLDGIDIKRVKQAKTL</sequence>
<dbReference type="CDD" id="cd01650">
    <property type="entry name" value="RT_nLTR_like"/>
    <property type="match status" value="1"/>
</dbReference>